<dbReference type="InterPro" id="IPR006615">
    <property type="entry name" value="Pept_C19_DUSP"/>
</dbReference>
<dbReference type="EnsemblProtists" id="PYU1_T006740">
    <property type="protein sequence ID" value="PYU1_T006740"/>
    <property type="gene ID" value="PYU1_G006727"/>
</dbReference>
<sequence length="289" mass="33759">MLKLWRRRASSEEEETEVELSDVDLERGFDANLSPSPPHNGVIFGRPPAEERRRLERELILQYDTRELKRGDAWILIETSWLDAWMAYILSEDDPDCPVVKPGPLTNYSLFDPKEYCLKKGLVATTHYRGVNPQVYALYAELYGTAGAKPIARWTLDIYATPVMIDDVLEMLRAPELKARVEVTALNDKFETQEDRESRHRKHGDNESFLYRCCCRCEFLIPCLGRLLVGPSYTSPEKKNQKERDRRRRRRSRRKRRRSYDYDQSEEDDDDSEGDSDSDAETETKGLLR</sequence>
<dbReference type="Pfam" id="PF06337">
    <property type="entry name" value="DUSP"/>
    <property type="match status" value="1"/>
</dbReference>
<reference evidence="3" key="3">
    <citation type="submission" date="2015-02" db="UniProtKB">
        <authorList>
            <consortium name="EnsemblProtists"/>
        </authorList>
    </citation>
    <scope>IDENTIFICATION</scope>
    <source>
        <strain evidence="3">DAOM BR144</strain>
    </source>
</reference>
<accession>K3WP48</accession>
<dbReference type="Proteomes" id="UP000019132">
    <property type="component" value="Unassembled WGS sequence"/>
</dbReference>
<evidence type="ECO:0000313" key="4">
    <source>
        <dbReference type="Proteomes" id="UP000019132"/>
    </source>
</evidence>
<name>K3WP48_GLOUD</name>
<feature type="domain" description="DUSP" evidence="2">
    <location>
        <begin position="47"/>
        <end position="156"/>
    </location>
</feature>
<reference evidence="4" key="1">
    <citation type="journal article" date="2010" name="Genome Biol.">
        <title>Genome sequence of the necrotrophic plant pathogen Pythium ultimum reveals original pathogenicity mechanisms and effector repertoire.</title>
        <authorList>
            <person name="Levesque C.A."/>
            <person name="Brouwer H."/>
            <person name="Cano L."/>
            <person name="Hamilton J.P."/>
            <person name="Holt C."/>
            <person name="Huitema E."/>
            <person name="Raffaele S."/>
            <person name="Robideau G.P."/>
            <person name="Thines M."/>
            <person name="Win J."/>
            <person name="Zerillo M.M."/>
            <person name="Beakes G.W."/>
            <person name="Boore J.L."/>
            <person name="Busam D."/>
            <person name="Dumas B."/>
            <person name="Ferriera S."/>
            <person name="Fuerstenberg S.I."/>
            <person name="Gachon C.M."/>
            <person name="Gaulin E."/>
            <person name="Govers F."/>
            <person name="Grenville-Briggs L."/>
            <person name="Horner N."/>
            <person name="Hostetler J."/>
            <person name="Jiang R.H."/>
            <person name="Johnson J."/>
            <person name="Krajaejun T."/>
            <person name="Lin H."/>
            <person name="Meijer H.J."/>
            <person name="Moore B."/>
            <person name="Morris P."/>
            <person name="Phuntmart V."/>
            <person name="Puiu D."/>
            <person name="Shetty J."/>
            <person name="Stajich J.E."/>
            <person name="Tripathy S."/>
            <person name="Wawra S."/>
            <person name="van West P."/>
            <person name="Whitty B.R."/>
            <person name="Coutinho P.M."/>
            <person name="Henrissat B."/>
            <person name="Martin F."/>
            <person name="Thomas P.D."/>
            <person name="Tyler B.M."/>
            <person name="De Vries R.P."/>
            <person name="Kamoun S."/>
            <person name="Yandell M."/>
            <person name="Tisserat N."/>
            <person name="Buell C.R."/>
        </authorList>
    </citation>
    <scope>NUCLEOTIDE SEQUENCE</scope>
    <source>
        <strain evidence="4">DAOM:BR144</strain>
    </source>
</reference>
<dbReference type="eggNOG" id="ENOG502S2F5">
    <property type="taxonomic scope" value="Eukaryota"/>
</dbReference>
<dbReference type="SMART" id="SM00695">
    <property type="entry name" value="DUSP"/>
    <property type="match status" value="1"/>
</dbReference>
<dbReference type="HOGENOM" id="CLU_1040032_0_0_1"/>
<evidence type="ECO:0000256" key="1">
    <source>
        <dbReference type="SAM" id="MobiDB-lite"/>
    </source>
</evidence>
<dbReference type="PROSITE" id="PS51283">
    <property type="entry name" value="DUSP"/>
    <property type="match status" value="1"/>
</dbReference>
<dbReference type="SUPFAM" id="SSF143791">
    <property type="entry name" value="DUSP-like"/>
    <property type="match status" value="1"/>
</dbReference>
<feature type="compositionally biased region" description="Acidic residues" evidence="1">
    <location>
        <begin position="263"/>
        <end position="281"/>
    </location>
</feature>
<protein>
    <recommendedName>
        <fullName evidence="2">DUSP domain-containing protein</fullName>
    </recommendedName>
</protein>
<proteinExistence type="predicted"/>
<dbReference type="InterPro" id="IPR035927">
    <property type="entry name" value="DUSP-like_sf"/>
</dbReference>
<evidence type="ECO:0000259" key="2">
    <source>
        <dbReference type="PROSITE" id="PS51283"/>
    </source>
</evidence>
<organism evidence="3 4">
    <name type="scientific">Globisporangium ultimum (strain ATCC 200006 / CBS 805.95 / DAOM BR144)</name>
    <name type="common">Pythium ultimum</name>
    <dbReference type="NCBI Taxonomy" id="431595"/>
    <lineage>
        <taxon>Eukaryota</taxon>
        <taxon>Sar</taxon>
        <taxon>Stramenopiles</taxon>
        <taxon>Oomycota</taxon>
        <taxon>Peronosporomycetes</taxon>
        <taxon>Pythiales</taxon>
        <taxon>Pythiaceae</taxon>
        <taxon>Globisporangium</taxon>
    </lineage>
</organism>
<dbReference type="VEuPathDB" id="FungiDB:PYU1_G006727"/>
<dbReference type="OMA" id="PESESWW"/>
<reference evidence="4" key="2">
    <citation type="submission" date="2010-04" db="EMBL/GenBank/DDBJ databases">
        <authorList>
            <person name="Buell R."/>
            <person name="Hamilton J."/>
            <person name="Hostetler J."/>
        </authorList>
    </citation>
    <scope>NUCLEOTIDE SEQUENCE [LARGE SCALE GENOMIC DNA]</scope>
    <source>
        <strain evidence="4">DAOM:BR144</strain>
    </source>
</reference>
<keyword evidence="4" id="KW-1185">Reference proteome</keyword>
<dbReference type="GO" id="GO:0004843">
    <property type="term" value="F:cysteine-type deubiquitinase activity"/>
    <property type="evidence" value="ECO:0007669"/>
    <property type="project" value="InterPro"/>
</dbReference>
<dbReference type="EMBL" id="GL376635">
    <property type="status" value="NOT_ANNOTATED_CDS"/>
    <property type="molecule type" value="Genomic_DNA"/>
</dbReference>
<feature type="compositionally biased region" description="Basic residues" evidence="1">
    <location>
        <begin position="245"/>
        <end position="258"/>
    </location>
</feature>
<dbReference type="Gene3D" id="3.30.2230.10">
    <property type="entry name" value="DUSP-like"/>
    <property type="match status" value="1"/>
</dbReference>
<dbReference type="InParanoid" id="K3WP48"/>
<evidence type="ECO:0000313" key="3">
    <source>
        <dbReference type="EnsemblProtists" id="PYU1_T006740"/>
    </source>
</evidence>
<dbReference type="AlphaFoldDB" id="K3WP48"/>
<feature type="region of interest" description="Disordered" evidence="1">
    <location>
        <begin position="232"/>
        <end position="289"/>
    </location>
</feature>